<protein>
    <submittedName>
        <fullName evidence="3">Uncharacterized protein</fullName>
    </submittedName>
</protein>
<feature type="region of interest" description="Disordered" evidence="1">
    <location>
        <begin position="645"/>
        <end position="679"/>
    </location>
</feature>
<comment type="caution">
    <text evidence="3">The sequence shown here is derived from an EMBL/GenBank/DDBJ whole genome shotgun (WGS) entry which is preliminary data.</text>
</comment>
<feature type="region of interest" description="Disordered" evidence="1">
    <location>
        <begin position="463"/>
        <end position="493"/>
    </location>
</feature>
<proteinExistence type="predicted"/>
<accession>A0ABD3PVT0</accession>
<evidence type="ECO:0000313" key="3">
    <source>
        <dbReference type="EMBL" id="KAL3791446.1"/>
    </source>
</evidence>
<feature type="compositionally biased region" description="Polar residues" evidence="1">
    <location>
        <begin position="297"/>
        <end position="312"/>
    </location>
</feature>
<feature type="region of interest" description="Disordered" evidence="1">
    <location>
        <begin position="77"/>
        <end position="121"/>
    </location>
</feature>
<feature type="compositionally biased region" description="Low complexity" evidence="1">
    <location>
        <begin position="960"/>
        <end position="970"/>
    </location>
</feature>
<feature type="compositionally biased region" description="Polar residues" evidence="1">
    <location>
        <begin position="470"/>
        <end position="493"/>
    </location>
</feature>
<feature type="chain" id="PRO_5044856851" evidence="2">
    <location>
        <begin position="23"/>
        <end position="1688"/>
    </location>
</feature>
<feature type="compositionally biased region" description="Basic and acidic residues" evidence="1">
    <location>
        <begin position="936"/>
        <end position="945"/>
    </location>
</feature>
<feature type="compositionally biased region" description="Polar residues" evidence="1">
    <location>
        <begin position="1440"/>
        <end position="1457"/>
    </location>
</feature>
<feature type="compositionally biased region" description="Low complexity" evidence="1">
    <location>
        <begin position="646"/>
        <end position="660"/>
    </location>
</feature>
<organism evidence="3 4">
    <name type="scientific">Cyclotella cryptica</name>
    <dbReference type="NCBI Taxonomy" id="29204"/>
    <lineage>
        <taxon>Eukaryota</taxon>
        <taxon>Sar</taxon>
        <taxon>Stramenopiles</taxon>
        <taxon>Ochrophyta</taxon>
        <taxon>Bacillariophyta</taxon>
        <taxon>Coscinodiscophyceae</taxon>
        <taxon>Thalassiosirophycidae</taxon>
        <taxon>Stephanodiscales</taxon>
        <taxon>Stephanodiscaceae</taxon>
        <taxon>Cyclotella</taxon>
    </lineage>
</organism>
<feature type="region of interest" description="Disordered" evidence="1">
    <location>
        <begin position="927"/>
        <end position="970"/>
    </location>
</feature>
<feature type="compositionally biased region" description="Polar residues" evidence="1">
    <location>
        <begin position="98"/>
        <end position="108"/>
    </location>
</feature>
<evidence type="ECO:0000256" key="2">
    <source>
        <dbReference type="SAM" id="SignalP"/>
    </source>
</evidence>
<evidence type="ECO:0000256" key="1">
    <source>
        <dbReference type="SAM" id="MobiDB-lite"/>
    </source>
</evidence>
<keyword evidence="2" id="KW-0732">Signal</keyword>
<feature type="region of interest" description="Disordered" evidence="1">
    <location>
        <begin position="997"/>
        <end position="1017"/>
    </location>
</feature>
<feature type="compositionally biased region" description="Polar residues" evidence="1">
    <location>
        <begin position="247"/>
        <end position="278"/>
    </location>
</feature>
<feature type="signal peptide" evidence="2">
    <location>
        <begin position="1"/>
        <end position="22"/>
    </location>
</feature>
<dbReference type="Proteomes" id="UP001516023">
    <property type="component" value="Unassembled WGS sequence"/>
</dbReference>
<feature type="region of interest" description="Disordered" evidence="1">
    <location>
        <begin position="1440"/>
        <end position="1551"/>
    </location>
</feature>
<name>A0ABD3PVT0_9STRA</name>
<feature type="region of interest" description="Disordered" evidence="1">
    <location>
        <begin position="247"/>
        <end position="327"/>
    </location>
</feature>
<feature type="compositionally biased region" description="Polar residues" evidence="1">
    <location>
        <begin position="946"/>
        <end position="959"/>
    </location>
</feature>
<feature type="compositionally biased region" description="Polar residues" evidence="1">
    <location>
        <begin position="399"/>
        <end position="408"/>
    </location>
</feature>
<feature type="compositionally biased region" description="Polar residues" evidence="1">
    <location>
        <begin position="420"/>
        <end position="435"/>
    </location>
</feature>
<gene>
    <name evidence="3" type="ORF">HJC23_011502</name>
</gene>
<evidence type="ECO:0000313" key="4">
    <source>
        <dbReference type="Proteomes" id="UP001516023"/>
    </source>
</evidence>
<sequence>MMWIFSATAISLLPGCHDVVYGFTFTCRSSVGKSYSRTASAAARRSISVPQIPTTRLGSPLFMGDAPTGDHSSLIVQKQDGQANRDADATSYDITRHPFQSRTDSLSTPLHADSNDQDETDRQAKLDVVKRWLLFHLPKLQPRDVEIYSKRFVEDGFDSAETLWEVVEEDLDFMKVAHQRALGKKLTKGKDIEKAKGVVHALDRLTESVNNTDDGMRDFANFITGDQEECEGEECFDITRGTFMERTTQSLSTTRIPSYDSSSDPTTGNQVAANTTPRQSDDYFDITQNLFPERPKSLSSSNNLATTQAKSRSTNKKDILKSDGSSEEEFFDITQNLFPEPPKTSLATGRLFSAFNEREKSEMNNRPAPRSIDGRYFDITKQHFSNQRTSLPLSVNSGTVKPRMTTSGAAVDSKRGVSASEDTGQVVDVNNGSNLSEIGSERIKGVAETDALDSFVDITKEHFTPDRPSSYVNTGTIKQGTTSGSSKESQTNFSTAAQSSDYIDITKEHFSDRSSFSLLVNSGTKKEGTTFASWDESRKNLRKSLSDGGWLPMSERTKDDNWRKKRTPRSAYLDNPQFSSDLCPPSFARSDATQIGSRQPLSATANTAKEQRFNTSAAEYRYISSWSDRQPLSSTANAAPKQRFNTTGDYYRDTYTTTDRQPLSSIANAPPHQRFKTSDEGYRDISAASNRPPPSSFVNSATNQRFRTNEKIRYESSSFSFPSSNAVHRRFTLGERRKIDVVSKDTQPLSMTVHSKTRRFKTVEQKSLLKSSVASLNTTSHNFDVPRAFITDLEMVTRSGAKNISAVSIGRQHIDKINFSENLSAPSKVKNVTMTEQEAGSKAASKNELPLSMTIHSGTNRFNTTEKSSSSFAGVTAANLTVGFDVPRAFIRNIEMVTHSEAKTNSLKSSRDHRNIYDHKFSPNLSVTTKVTNKKQSNETNKDANQEQNFDANDFATNPSTSSISLKSTKTQQQLDTDQVIFVDEKKFSSDLTRLSTTRRKPGSAMKSTPHADHGLGVDLNPFSSVPDLCPPSKLKTRKPSDTVILTAPQTASADRFLDLSTHRTVNTQRAATTRGSPAVISDDPYVNVPQFSEVLSGPLRVKNLTAALPASAVTKDDLDVDLNHFSPISELCPPSVKHTTVAAPCIDDLDVDRHQFSSVSDICPPSKVKLNQLEKEMALDEVSVDRFLDLSSQYTVNISSRTLGSHAVVSNDPYVDRTHFSSDLSPPSKVRTLNAEAIPQYFDITRALLPTLSRNVSSVRDAISASKVKAKRENLVEFDQSADERLESSHREVKSWLLSRLPDLDIEKVEVYAKHLIKDGFDSADMMEEIIEDDLVFMGGEHKHAFIINDWLLSHLPDLEAAVVTSYSKHLSDDGFDSLDMLKELTEEDLLFMRTAHRRVLAKVLKDEQAKANVDEEDTNGVSDGDECFDITRDSFPTRTSLASDPNHHLTPSTKSKPVVSQVLDSSRARTKEESFDITRDSFPNRPSLAEVPRYHMSSSLRERSTRQKSGMEVLSAPIADPKHHSSTKASEKPDTTKSNQERHQVHHVTTKSPRAELYQFYINKGFTAEQASELKDFYTIWTNGALPHEKKYTCVFTCPISGDHFLSSNWEDVGEVDSVGRVYWFKTKKAAMSAAASYALARFALHNHNDQHSSPSQGCNDAIFLSSLLPREVVLPTPRFRLQDPE</sequence>
<reference evidence="3 4" key="1">
    <citation type="journal article" date="2020" name="G3 (Bethesda)">
        <title>Improved Reference Genome for Cyclotella cryptica CCMP332, a Model for Cell Wall Morphogenesis, Salinity Adaptation, and Lipid Production in Diatoms (Bacillariophyta).</title>
        <authorList>
            <person name="Roberts W.R."/>
            <person name="Downey K.M."/>
            <person name="Ruck E.C."/>
            <person name="Traller J.C."/>
            <person name="Alverson A.J."/>
        </authorList>
    </citation>
    <scope>NUCLEOTIDE SEQUENCE [LARGE SCALE GENOMIC DNA]</scope>
    <source>
        <strain evidence="3 4">CCMP332</strain>
    </source>
</reference>
<feature type="region of interest" description="Disordered" evidence="1">
    <location>
        <begin position="399"/>
        <end position="435"/>
    </location>
</feature>
<dbReference type="EMBL" id="JABMIG020000114">
    <property type="protein sequence ID" value="KAL3791446.1"/>
    <property type="molecule type" value="Genomic_DNA"/>
</dbReference>
<keyword evidence="4" id="KW-1185">Reference proteome</keyword>
<feature type="compositionally biased region" description="Basic and acidic residues" evidence="1">
    <location>
        <begin position="1531"/>
        <end position="1545"/>
    </location>
</feature>
<feature type="region of interest" description="Disordered" evidence="1">
    <location>
        <begin position="545"/>
        <end position="578"/>
    </location>
</feature>
<feature type="compositionally biased region" description="Basic and acidic residues" evidence="1">
    <location>
        <begin position="1468"/>
        <end position="1481"/>
    </location>
</feature>